<reference evidence="2 3" key="1">
    <citation type="submission" date="2020-06" db="EMBL/GenBank/DDBJ databases">
        <title>Transcriptomic and genomic resources for Thalictrum thalictroides and T. hernandezii: Facilitating candidate gene discovery in an emerging model plant lineage.</title>
        <authorList>
            <person name="Arias T."/>
            <person name="Riano-Pachon D.M."/>
            <person name="Di Stilio V.S."/>
        </authorList>
    </citation>
    <scope>NUCLEOTIDE SEQUENCE [LARGE SCALE GENOMIC DNA]</scope>
    <source>
        <strain evidence="3">cv. WT478/WT964</strain>
        <tissue evidence="2">Leaves</tissue>
    </source>
</reference>
<evidence type="ECO:0000313" key="3">
    <source>
        <dbReference type="Proteomes" id="UP000554482"/>
    </source>
</evidence>
<protein>
    <submittedName>
        <fullName evidence="2">Uncharacterized protein</fullName>
    </submittedName>
</protein>
<dbReference type="AlphaFoldDB" id="A0A7J6WY03"/>
<comment type="caution">
    <text evidence="2">The sequence shown here is derived from an EMBL/GenBank/DDBJ whole genome shotgun (WGS) entry which is preliminary data.</text>
</comment>
<dbReference type="Proteomes" id="UP000554482">
    <property type="component" value="Unassembled WGS sequence"/>
</dbReference>
<name>A0A7J6WY03_THATH</name>
<organism evidence="2 3">
    <name type="scientific">Thalictrum thalictroides</name>
    <name type="common">Rue-anemone</name>
    <name type="synonym">Anemone thalictroides</name>
    <dbReference type="NCBI Taxonomy" id="46969"/>
    <lineage>
        <taxon>Eukaryota</taxon>
        <taxon>Viridiplantae</taxon>
        <taxon>Streptophyta</taxon>
        <taxon>Embryophyta</taxon>
        <taxon>Tracheophyta</taxon>
        <taxon>Spermatophyta</taxon>
        <taxon>Magnoliopsida</taxon>
        <taxon>Ranunculales</taxon>
        <taxon>Ranunculaceae</taxon>
        <taxon>Thalictroideae</taxon>
        <taxon>Thalictrum</taxon>
    </lineage>
</organism>
<feature type="compositionally biased region" description="Polar residues" evidence="1">
    <location>
        <begin position="52"/>
        <end position="63"/>
    </location>
</feature>
<feature type="compositionally biased region" description="Polar residues" evidence="1">
    <location>
        <begin position="23"/>
        <end position="36"/>
    </location>
</feature>
<evidence type="ECO:0000313" key="2">
    <source>
        <dbReference type="EMBL" id="KAF5202329.1"/>
    </source>
</evidence>
<feature type="region of interest" description="Disordered" evidence="1">
    <location>
        <begin position="1"/>
        <end position="63"/>
    </location>
</feature>
<gene>
    <name evidence="2" type="ORF">FRX31_008085</name>
</gene>
<dbReference type="EMBL" id="JABWDY010008259">
    <property type="protein sequence ID" value="KAF5202329.1"/>
    <property type="molecule type" value="Genomic_DNA"/>
</dbReference>
<accession>A0A7J6WY03</accession>
<proteinExistence type="predicted"/>
<keyword evidence="3" id="KW-1185">Reference proteome</keyword>
<sequence length="63" mass="6821">MANDSMPMFGLPQIDGQNFYGDDTQNGVDTLATQEVNGRDIENEELEDSAPGLNSQSSFGNTH</sequence>
<evidence type="ECO:0000256" key="1">
    <source>
        <dbReference type="SAM" id="MobiDB-lite"/>
    </source>
</evidence>